<dbReference type="AlphaFoldDB" id="A0A5C2SJ52"/>
<sequence>MSFFSGKIRSKPNWWEKVNDPSIVAKWHEEMVEQDRVIVHQLWGGKARYTLENHGQAKKWPRGRISNAQLDYIFEQLKYEAAQRDPDTGIFATSIHRVHESRSLIPPALKDDLLKGVALLENVPEDQKDWHPGSNKQVLDLVHPSLYCLRIGETLFRADATNDESLEVLTWEPYSSEERRPDIADFMKPWNRHTQYAVSQRYQWLPTDFQVSPSGDATPLAYINNLHPTRHATLYPIIASILARFIPLFERVLSDMLSPEPPHAITVDPFRWYKHEPEPPDWEEREEYEAWERKYHWPRIPKPAPFTPPDTAKRVEYPLKNRKVQVIVKLANIILTPENPTYAGGTWHVEGMANENIVATGLYYYTCENITESRLDFRVTLGGVDMRYQQDDHLGHVVAYGFGRGHQQNQNVGHIVAEEGKCVAFPNIYQHRVDAFELADPTKPGYRKILCFFLVNPNTEILSTTDVPPQQEDWLEEEMKKIPAMGRLPVELVDMITSYAKQDVMSREEAEGHRAALMEERSNFVLEHNESIYEVKFNLCEH</sequence>
<name>A0A5C2SJ52_9APHY</name>
<dbReference type="Pfam" id="PF21666">
    <property type="entry name" value="DUF4246_N"/>
    <property type="match status" value="1"/>
</dbReference>
<feature type="domain" description="DUF4246" evidence="1">
    <location>
        <begin position="68"/>
        <end position="478"/>
    </location>
</feature>
<accession>A0A5C2SJ52</accession>
<proteinExistence type="predicted"/>
<dbReference type="STRING" id="1328759.A0A5C2SJ52"/>
<organism evidence="3 4">
    <name type="scientific">Lentinus tigrinus ALCF2SS1-6</name>
    <dbReference type="NCBI Taxonomy" id="1328759"/>
    <lineage>
        <taxon>Eukaryota</taxon>
        <taxon>Fungi</taxon>
        <taxon>Dikarya</taxon>
        <taxon>Basidiomycota</taxon>
        <taxon>Agaricomycotina</taxon>
        <taxon>Agaricomycetes</taxon>
        <taxon>Polyporales</taxon>
        <taxon>Polyporaceae</taxon>
        <taxon>Lentinus</taxon>
    </lineage>
</organism>
<protein>
    <submittedName>
        <fullName evidence="3">Uncharacterized protein</fullName>
    </submittedName>
</protein>
<dbReference type="Pfam" id="PF14033">
    <property type="entry name" value="DUF4246"/>
    <property type="match status" value="1"/>
</dbReference>
<dbReference type="PANTHER" id="PTHR33119:SF1">
    <property type="entry name" value="FE2OG DIOXYGENASE DOMAIN-CONTAINING PROTEIN"/>
    <property type="match status" value="1"/>
</dbReference>
<reference evidence="3" key="1">
    <citation type="journal article" date="2018" name="Genome Biol. Evol.">
        <title>Genomics and development of Lentinus tigrinus, a white-rot wood-decaying mushroom with dimorphic fruiting bodies.</title>
        <authorList>
            <person name="Wu B."/>
            <person name="Xu Z."/>
            <person name="Knudson A."/>
            <person name="Carlson A."/>
            <person name="Chen N."/>
            <person name="Kovaka S."/>
            <person name="LaButti K."/>
            <person name="Lipzen A."/>
            <person name="Pennachio C."/>
            <person name="Riley R."/>
            <person name="Schakwitz W."/>
            <person name="Umezawa K."/>
            <person name="Ohm R.A."/>
            <person name="Grigoriev I.V."/>
            <person name="Nagy L.G."/>
            <person name="Gibbons J."/>
            <person name="Hibbett D."/>
        </authorList>
    </citation>
    <scope>NUCLEOTIDE SEQUENCE [LARGE SCALE GENOMIC DNA]</scope>
    <source>
        <strain evidence="3">ALCF2SS1-6</strain>
    </source>
</reference>
<evidence type="ECO:0000313" key="3">
    <source>
        <dbReference type="EMBL" id="RPD63308.1"/>
    </source>
</evidence>
<evidence type="ECO:0000313" key="4">
    <source>
        <dbReference type="Proteomes" id="UP000313359"/>
    </source>
</evidence>
<dbReference type="InterPro" id="IPR049207">
    <property type="entry name" value="DUF4246_N"/>
</dbReference>
<gene>
    <name evidence="3" type="ORF">L227DRAFT_584474</name>
</gene>
<evidence type="ECO:0000259" key="1">
    <source>
        <dbReference type="Pfam" id="PF14033"/>
    </source>
</evidence>
<dbReference type="OrthoDB" id="415532at2759"/>
<dbReference type="EMBL" id="ML122256">
    <property type="protein sequence ID" value="RPD63308.1"/>
    <property type="molecule type" value="Genomic_DNA"/>
</dbReference>
<dbReference type="InterPro" id="IPR025340">
    <property type="entry name" value="DUF4246"/>
</dbReference>
<keyword evidence="4" id="KW-1185">Reference proteome</keyword>
<dbReference type="Proteomes" id="UP000313359">
    <property type="component" value="Unassembled WGS sequence"/>
</dbReference>
<feature type="domain" description="DUF4246" evidence="2">
    <location>
        <begin position="3"/>
        <end position="30"/>
    </location>
</feature>
<evidence type="ECO:0000259" key="2">
    <source>
        <dbReference type="Pfam" id="PF21666"/>
    </source>
</evidence>
<dbReference type="PANTHER" id="PTHR33119">
    <property type="entry name" value="IFI3P"/>
    <property type="match status" value="1"/>
</dbReference>
<dbReference type="InterPro" id="IPR049192">
    <property type="entry name" value="DUF4246_C"/>
</dbReference>